<evidence type="ECO:0000313" key="2">
    <source>
        <dbReference type="Proteomes" id="UP000003094"/>
    </source>
</evidence>
<organism evidence="1 2">
    <name type="scientific">Paenibacillus vortex V453</name>
    <dbReference type="NCBI Taxonomy" id="715225"/>
    <lineage>
        <taxon>Bacteria</taxon>
        <taxon>Bacillati</taxon>
        <taxon>Bacillota</taxon>
        <taxon>Bacilli</taxon>
        <taxon>Bacillales</taxon>
        <taxon>Paenibacillaceae</taxon>
        <taxon>Paenibacillus</taxon>
    </lineage>
</organism>
<comment type="caution">
    <text evidence="1">The sequence shown here is derived from an EMBL/GenBank/DDBJ whole genome shotgun (WGS) entry which is preliminary data.</text>
</comment>
<dbReference type="AlphaFoldDB" id="A0A2R9SNL9"/>
<gene>
    <name evidence="1" type="ORF">PVOR_26905</name>
</gene>
<reference evidence="1 2" key="1">
    <citation type="journal article" date="2010" name="BMC Genomics">
        <title>Genome sequence of the pattern forming Paenibacillus vortex bacterium reveals potential for thriving in complex environments.</title>
        <authorList>
            <person name="Sirota-Madi A."/>
            <person name="Olender T."/>
            <person name="Helman Y."/>
            <person name="Ingham C."/>
            <person name="Brainis I."/>
            <person name="Roth D."/>
            <person name="Hagi E."/>
            <person name="Brodsky L."/>
            <person name="Leshkowitz D."/>
            <person name="Galatenko V."/>
            <person name="Nikolaev V."/>
            <person name="Mugasimangalam R.C."/>
            <person name="Bransburg-Zabary S."/>
            <person name="Gutnick D.L."/>
            <person name="Lancet D."/>
            <person name="Ben-Jacob E."/>
        </authorList>
    </citation>
    <scope>NUCLEOTIDE SEQUENCE [LARGE SCALE GENOMIC DNA]</scope>
    <source>
        <strain evidence="1 2">V453</strain>
    </source>
</reference>
<dbReference type="SUPFAM" id="SSF54593">
    <property type="entry name" value="Glyoxalase/Bleomycin resistance protein/Dihydroxybiphenyl dioxygenase"/>
    <property type="match status" value="1"/>
</dbReference>
<dbReference type="Proteomes" id="UP000003094">
    <property type="component" value="Unassembled WGS sequence"/>
</dbReference>
<sequence>MEWDSISTFIRQISNAFYDRLKKKGADVGEIEQFDGFQGFALIDPDGNHFGVTE</sequence>
<evidence type="ECO:0000313" key="1">
    <source>
        <dbReference type="EMBL" id="EFU38943.1"/>
    </source>
</evidence>
<protein>
    <recommendedName>
        <fullName evidence="3">Glyoxalase/bleomycin resistance protein/dioxygenase</fullName>
    </recommendedName>
</protein>
<proteinExistence type="predicted"/>
<dbReference type="EMBL" id="ADHJ01000044">
    <property type="protein sequence ID" value="EFU38943.1"/>
    <property type="molecule type" value="Genomic_DNA"/>
</dbReference>
<name>A0A2R9SNL9_9BACL</name>
<dbReference type="RefSeq" id="WP_006212122.1">
    <property type="nucleotide sequence ID" value="NZ_ADHJ01000044.1"/>
</dbReference>
<dbReference type="KEGG" id="pvo:PVOR_26905"/>
<dbReference type="InterPro" id="IPR029068">
    <property type="entry name" value="Glyas_Bleomycin-R_OHBP_Dase"/>
</dbReference>
<keyword evidence="2" id="KW-1185">Reference proteome</keyword>
<accession>A0A2R9SNL9</accession>
<evidence type="ECO:0008006" key="3">
    <source>
        <dbReference type="Google" id="ProtNLM"/>
    </source>
</evidence>